<evidence type="ECO:0000313" key="2">
    <source>
        <dbReference type="Proteomes" id="UP000002164"/>
    </source>
</evidence>
<dbReference type="EnsemblBacteria" id="ACA42338">
    <property type="protein sequence ID" value="ACA42338"/>
    <property type="gene ID" value="Bsph_p108"/>
</dbReference>
<evidence type="ECO:0000313" key="1">
    <source>
        <dbReference type="EMBL" id="ACA42338.1"/>
    </source>
</evidence>
<dbReference type="EMBL" id="CP000818">
    <property type="protein sequence ID" value="ACA42338.1"/>
    <property type="molecule type" value="Genomic_DNA"/>
</dbReference>
<protein>
    <submittedName>
        <fullName evidence="1">Uncharacterized protein</fullName>
    </submittedName>
</protein>
<organism evidence="1 2">
    <name type="scientific">Lysinibacillus sphaericus (strain C3-41)</name>
    <dbReference type="NCBI Taxonomy" id="444177"/>
    <lineage>
        <taxon>Bacteria</taxon>
        <taxon>Bacillati</taxon>
        <taxon>Bacillota</taxon>
        <taxon>Bacilli</taxon>
        <taxon>Bacillales</taxon>
        <taxon>Bacillaceae</taxon>
        <taxon>Lysinibacillus</taxon>
    </lineage>
</organism>
<dbReference type="KEGG" id="lsp:Bsph_p108"/>
<reference evidence="1 2" key="1">
    <citation type="journal article" date="2008" name="J. Bacteriol.">
        <title>Complete genome sequence of the mosquitocidal bacterium Bacillus sphaericus C3-41 and comparison with those of closely related Bacillus species.</title>
        <authorList>
            <person name="Hu X."/>
            <person name="Fan W."/>
            <person name="Han B."/>
            <person name="Liu H."/>
            <person name="Zheng D."/>
            <person name="Li Q."/>
            <person name="Dong W."/>
            <person name="Yan J."/>
            <person name="Gao M."/>
            <person name="Berry C."/>
            <person name="Yuan Z."/>
        </authorList>
    </citation>
    <scope>NUCLEOTIDE SEQUENCE [LARGE SCALE GENOMIC DNA]</scope>
    <source>
        <strain evidence="1 2">C3-41</strain>
        <plasmid evidence="1 2">pBsph</plasmid>
    </source>
</reference>
<keyword evidence="1" id="KW-0614">Plasmid</keyword>
<dbReference type="Proteomes" id="UP000002164">
    <property type="component" value="Plasmid pBsph"/>
</dbReference>
<proteinExistence type="predicted"/>
<dbReference type="HOGENOM" id="CLU_2273932_0_0_9"/>
<geneLocation type="plasmid" evidence="1 2">
    <name>pBsph</name>
</geneLocation>
<gene>
    <name evidence="1" type="ordered locus">Bsph_p108</name>
</gene>
<name>B1I0H9_LYSSC</name>
<sequence length="102" mass="12143">MGSKELIFLEKTKDYGYPLFIFESIVDKKYYSIEVTNWEYDNTIFEDGEKIEVDARTAKELDVIDRGLFSLFFNFAQTTDLEVYINDDWQPLFEMTDYSKSN</sequence>
<accession>B1I0H9</accession>
<dbReference type="AlphaFoldDB" id="B1I0H9"/>